<evidence type="ECO:0000256" key="2">
    <source>
        <dbReference type="SAM" id="MobiDB-lite"/>
    </source>
</evidence>
<dbReference type="GO" id="GO:0004842">
    <property type="term" value="F:ubiquitin-protein transferase activity"/>
    <property type="evidence" value="ECO:0007669"/>
    <property type="project" value="InterPro"/>
</dbReference>
<feature type="domain" description="U-box" evidence="3">
    <location>
        <begin position="199"/>
        <end position="242"/>
    </location>
</feature>
<comment type="pathway">
    <text evidence="1">Protein modification; protein ubiquitination.</text>
</comment>
<feature type="compositionally biased region" description="Basic and acidic residues" evidence="2">
    <location>
        <begin position="537"/>
        <end position="558"/>
    </location>
</feature>
<dbReference type="GO" id="GO:0016567">
    <property type="term" value="P:protein ubiquitination"/>
    <property type="evidence" value="ECO:0007669"/>
    <property type="project" value="InterPro"/>
</dbReference>
<proteinExistence type="predicted"/>
<dbReference type="Proteomes" id="UP000822688">
    <property type="component" value="Chromosome 9"/>
</dbReference>
<feature type="region of interest" description="Disordered" evidence="2">
    <location>
        <begin position="317"/>
        <end position="478"/>
    </location>
</feature>
<dbReference type="InterPro" id="IPR013083">
    <property type="entry name" value="Znf_RING/FYVE/PHD"/>
</dbReference>
<feature type="compositionally biased region" description="Low complexity" evidence="2">
    <location>
        <begin position="324"/>
        <end position="337"/>
    </location>
</feature>
<dbReference type="Pfam" id="PF04564">
    <property type="entry name" value="U-box"/>
    <property type="match status" value="1"/>
</dbReference>
<gene>
    <name evidence="4" type="ORF">KC19_9G068100</name>
</gene>
<evidence type="ECO:0000313" key="5">
    <source>
        <dbReference type="Proteomes" id="UP000822688"/>
    </source>
</evidence>
<keyword evidence="5" id="KW-1185">Reference proteome</keyword>
<dbReference type="Gene3D" id="3.30.40.10">
    <property type="entry name" value="Zinc/RING finger domain, C3HC4 (zinc finger)"/>
    <property type="match status" value="1"/>
</dbReference>
<dbReference type="AlphaFoldDB" id="A0A8T0GSB7"/>
<sequence length="589" mass="64993">MSGLEGLGAALKLGKALHDLKCKYDLQKANQHEIKELQDFIEGFEALLPDLERSFRRCKGNPAGESALKQLGNEISNATRTIQRWTSSSNIFFQMLTSPERLKEIQKVHRSLMMATQKHLSVASITMLLDIRADQANLTSDLKSLLINSMADMSQAVAKEVRAAASEASQGAYADEKFWANVLGALETSRCAPGDDDMPDRFLDPILADVMVDPIIASNGITYCWWTIIDNNMTSDPHNPSEELTILVDNVGLRSELFDRFPDLSQKFRKRRDEYRSEALSLATRGLLADAMPALQHVLRWNKKDAEASAALARVQAAMKDAKSQQPSRKAPAASPKSVPPKVSPSDCAWVPDSSTPRTKVVPQKTMKDSGVQSSARSGKPEASRSRSSLNDRPQQRAPQFLQPGPESGFARPSAWPQGSVGHQAHLGKERSLQESENIGYEYPAQTPGHRRPQHFAPPATERQGPSPSLEEPKASGSSNWKKTLVQVGLAAVLPIEASMVAAACKQVTKLCKHLKDGSKTKTAAEPAHGGDNYPSDWHENFVHPEESQDSDYHEHHGTNYGRGYSYEHPYDYPYDQTPARAPQYAYAD</sequence>
<organism evidence="4 5">
    <name type="scientific">Ceratodon purpureus</name>
    <name type="common">Fire moss</name>
    <name type="synonym">Dicranum purpureum</name>
    <dbReference type="NCBI Taxonomy" id="3225"/>
    <lineage>
        <taxon>Eukaryota</taxon>
        <taxon>Viridiplantae</taxon>
        <taxon>Streptophyta</taxon>
        <taxon>Embryophyta</taxon>
        <taxon>Bryophyta</taxon>
        <taxon>Bryophytina</taxon>
        <taxon>Bryopsida</taxon>
        <taxon>Dicranidae</taxon>
        <taxon>Pseudoditrichales</taxon>
        <taxon>Ditrichaceae</taxon>
        <taxon>Ceratodon</taxon>
    </lineage>
</organism>
<feature type="region of interest" description="Disordered" evidence="2">
    <location>
        <begin position="516"/>
        <end position="589"/>
    </location>
</feature>
<comment type="caution">
    <text evidence="4">The sequence shown here is derived from an EMBL/GenBank/DDBJ whole genome shotgun (WGS) entry which is preliminary data.</text>
</comment>
<name>A0A8T0GSB7_CERPU</name>
<protein>
    <recommendedName>
        <fullName evidence="3">U-box domain-containing protein</fullName>
    </recommendedName>
</protein>
<dbReference type="SUPFAM" id="SSF57850">
    <property type="entry name" value="RING/U-box"/>
    <property type="match status" value="1"/>
</dbReference>
<dbReference type="EMBL" id="CM026430">
    <property type="protein sequence ID" value="KAG0561487.1"/>
    <property type="molecule type" value="Genomic_DNA"/>
</dbReference>
<evidence type="ECO:0000313" key="4">
    <source>
        <dbReference type="EMBL" id="KAG0561487.1"/>
    </source>
</evidence>
<accession>A0A8T0GSB7</accession>
<dbReference type="InterPro" id="IPR003613">
    <property type="entry name" value="Ubox_domain"/>
</dbReference>
<feature type="non-terminal residue" evidence="4">
    <location>
        <position position="589"/>
    </location>
</feature>
<reference evidence="4" key="1">
    <citation type="submission" date="2020-06" db="EMBL/GenBank/DDBJ databases">
        <title>WGS assembly of Ceratodon purpureus strain R40.</title>
        <authorList>
            <person name="Carey S.B."/>
            <person name="Jenkins J."/>
            <person name="Shu S."/>
            <person name="Lovell J.T."/>
            <person name="Sreedasyam A."/>
            <person name="Maumus F."/>
            <person name="Tiley G.P."/>
            <person name="Fernandez-Pozo N."/>
            <person name="Barry K."/>
            <person name="Chen C."/>
            <person name="Wang M."/>
            <person name="Lipzen A."/>
            <person name="Daum C."/>
            <person name="Saski C.A."/>
            <person name="Payton A.C."/>
            <person name="Mcbreen J.C."/>
            <person name="Conrad R.E."/>
            <person name="Kollar L.M."/>
            <person name="Olsson S."/>
            <person name="Huttunen S."/>
            <person name="Landis J.B."/>
            <person name="Wickett N.J."/>
            <person name="Johnson M.G."/>
            <person name="Rensing S.A."/>
            <person name="Grimwood J."/>
            <person name="Schmutz J."/>
            <person name="Mcdaniel S.F."/>
        </authorList>
    </citation>
    <scope>NUCLEOTIDE SEQUENCE</scope>
    <source>
        <strain evidence="4">R40</strain>
    </source>
</reference>
<evidence type="ECO:0000259" key="3">
    <source>
        <dbReference type="Pfam" id="PF04564"/>
    </source>
</evidence>
<evidence type="ECO:0000256" key="1">
    <source>
        <dbReference type="ARBA" id="ARBA00004906"/>
    </source>
</evidence>